<dbReference type="SMART" id="SM00220">
    <property type="entry name" value="S_TKc"/>
    <property type="match status" value="1"/>
</dbReference>
<dbReference type="InterPro" id="IPR051681">
    <property type="entry name" value="Ser/Thr_Kinases-Pseudokinases"/>
</dbReference>
<feature type="compositionally biased region" description="Acidic residues" evidence="5">
    <location>
        <begin position="226"/>
        <end position="239"/>
    </location>
</feature>
<feature type="compositionally biased region" description="Acidic residues" evidence="5">
    <location>
        <begin position="264"/>
        <end position="278"/>
    </location>
</feature>
<gene>
    <name evidence="7" type="ORF">Rhopal_001678-T1</name>
</gene>
<keyword evidence="1" id="KW-0808">Transferase</keyword>
<comment type="caution">
    <text evidence="7">The sequence shown here is derived from an EMBL/GenBank/DDBJ whole genome shotgun (WGS) entry which is preliminary data.</text>
</comment>
<evidence type="ECO:0000256" key="2">
    <source>
        <dbReference type="ARBA" id="ARBA00022741"/>
    </source>
</evidence>
<evidence type="ECO:0000256" key="3">
    <source>
        <dbReference type="ARBA" id="ARBA00022777"/>
    </source>
</evidence>
<evidence type="ECO:0000256" key="1">
    <source>
        <dbReference type="ARBA" id="ARBA00022679"/>
    </source>
</evidence>
<evidence type="ECO:0000259" key="6">
    <source>
        <dbReference type="PROSITE" id="PS50011"/>
    </source>
</evidence>
<keyword evidence="3" id="KW-0418">Kinase</keyword>
<dbReference type="InterPro" id="IPR011009">
    <property type="entry name" value="Kinase-like_dom_sf"/>
</dbReference>
<dbReference type="Pfam" id="PF00069">
    <property type="entry name" value="Pkinase"/>
    <property type="match status" value="1"/>
</dbReference>
<evidence type="ECO:0000313" key="7">
    <source>
        <dbReference type="EMBL" id="GJN88712.1"/>
    </source>
</evidence>
<feature type="compositionally biased region" description="Low complexity" evidence="5">
    <location>
        <begin position="83"/>
        <end position="100"/>
    </location>
</feature>
<evidence type="ECO:0000313" key="8">
    <source>
        <dbReference type="Proteomes" id="UP001342314"/>
    </source>
</evidence>
<feature type="compositionally biased region" description="Polar residues" evidence="5">
    <location>
        <begin position="555"/>
        <end position="564"/>
    </location>
</feature>
<feature type="compositionally biased region" description="Basic residues" evidence="5">
    <location>
        <begin position="249"/>
        <end position="258"/>
    </location>
</feature>
<feature type="compositionally biased region" description="Acidic residues" evidence="5">
    <location>
        <begin position="417"/>
        <end position="434"/>
    </location>
</feature>
<accession>A0AAV5GH94</accession>
<sequence length="1178" mass="129987">MPAKRPKTAVHASPARVQQTRPRKRQKTARSAPLPRRLNSDGSDEDAAYQTESDYEDEHEPSLPRKGAGEGSSRRLRRTSAPAAAAGGSQRGTSTGRRSSLPGAAGPRRQAADRPRALRAGKEDAPAANVIQHFGRATRTVRSQHPLSPLPVNHDVEPQHAPTRKGKERAREDEPNRRSREASGPPAPARVTRRTSGGLAVLPEMDADGRTKRTVLRRSSWATVGSDDEPDLDDDDEDSLQLSGPSRRVGPRHTRSRSRSVLEDISDAGETADGEADGDDGKGGSPEGEIEQDDIDDKLHNWAADDLRNLLVSELTDLWYHAYPSSSSSHAAPRLKADLVSQILAARSAPASADDASDDDHDSPQPRTSHEASPEDDLAIPRRTRRSSDAPVSRGAPVKVVRRRGVRQQEPTPPPSDGEDIADEEDEGEATEVEDSSRQASTEPPSGGSTRMTRRASQVEMPPPPLPPAGGRRHMRTRSSVSNVAFDPAEARGVARATSGPKKDALSPRARLRTQLDQRDEDMMHDGTTPVAHRTRGHQQHAAPHSPSPPPRGMASSTAMQLANSPRPLRAAKRKAVVRLALEQDSKGKSRAGDEHASEDDDEDDEMGEVLVLSDSDDEVDSREFDTSIPRAPAEQRKRVNGGVGRRRSARTAKQVETPPSDADEESGGETEPQVEAGEGEGEDETVEASSHFRQHGGHRRKGRVIRLSGERGKERAEEQDEDELMGDARSDSDDERDMSYEQDEDEHDDDEINLSHATSTTLMRCKKDELVRLCEERDLLDHEARTKQQLIDALLQWRDKESEASSPISSPLSSSSTISNLSTETAREETKTQALNALEHASARTTGTGTPLLMRPGHSASPEKPRTPEHSKEHEQQEDVNALDLESLQLRDKEIQPEELTKLERVGSGGFKDVFKGLLDGRTIAICDIRGHLTDMDIKELGLLRDLRHKNIVKFIGVSIPRQPSLVPVMIVTELCANGDLFDYIRKTAPPPFTHMLEIMLGIARGIDYLHKRKPTIIHRDIKSSNVLITGEGVPKIADFGLARIKTSTKSMIRSLVGTVNWQAPELWHPHPRYNEKVDVYSTGLVFWEVLQWHQPVKRYPFEGQNEHAIYHDVGAKQLRPPAGPLRRQWGSEIIDLMTQMWEQDSARRPSMSQVVAELQQLLHAEKAKERAAARRG</sequence>
<dbReference type="Proteomes" id="UP001342314">
    <property type="component" value="Unassembled WGS sequence"/>
</dbReference>
<feature type="compositionally biased region" description="Basic and acidic residues" evidence="5">
    <location>
        <begin position="514"/>
        <end position="525"/>
    </location>
</feature>
<keyword evidence="2" id="KW-0547">Nucleotide-binding</keyword>
<dbReference type="SUPFAM" id="SSF56112">
    <property type="entry name" value="Protein kinase-like (PK-like)"/>
    <property type="match status" value="1"/>
</dbReference>
<dbReference type="GO" id="GO:0004674">
    <property type="term" value="F:protein serine/threonine kinase activity"/>
    <property type="evidence" value="ECO:0007669"/>
    <property type="project" value="TreeGrafter"/>
</dbReference>
<dbReference type="PANTHER" id="PTHR44329">
    <property type="entry name" value="SERINE/THREONINE-PROTEIN KINASE TNNI3K-RELATED"/>
    <property type="match status" value="1"/>
</dbReference>
<feature type="compositionally biased region" description="Basic and acidic residues" evidence="5">
    <location>
        <begin position="169"/>
        <end position="181"/>
    </location>
</feature>
<evidence type="ECO:0000256" key="5">
    <source>
        <dbReference type="SAM" id="MobiDB-lite"/>
    </source>
</evidence>
<feature type="compositionally biased region" description="Basic residues" evidence="5">
    <location>
        <begin position="693"/>
        <end position="705"/>
    </location>
</feature>
<feature type="compositionally biased region" description="Basic and acidic residues" evidence="5">
    <location>
        <begin position="862"/>
        <end position="878"/>
    </location>
</feature>
<dbReference type="AlphaFoldDB" id="A0AAV5GH94"/>
<keyword evidence="8" id="KW-1185">Reference proteome</keyword>
<dbReference type="GO" id="GO:0005524">
    <property type="term" value="F:ATP binding"/>
    <property type="evidence" value="ECO:0007669"/>
    <property type="project" value="UniProtKB-KW"/>
</dbReference>
<evidence type="ECO:0000256" key="4">
    <source>
        <dbReference type="ARBA" id="ARBA00022840"/>
    </source>
</evidence>
<feature type="compositionally biased region" description="Acidic residues" evidence="5">
    <location>
        <begin position="42"/>
        <end position="59"/>
    </location>
</feature>
<dbReference type="PROSITE" id="PS00108">
    <property type="entry name" value="PROTEIN_KINASE_ST"/>
    <property type="match status" value="1"/>
</dbReference>
<feature type="compositionally biased region" description="Low complexity" evidence="5">
    <location>
        <begin position="806"/>
        <end position="824"/>
    </location>
</feature>
<feature type="compositionally biased region" description="Basic and acidic residues" evidence="5">
    <location>
        <begin position="362"/>
        <end position="373"/>
    </location>
</feature>
<name>A0AAV5GH94_9BASI</name>
<feature type="region of interest" description="Disordered" evidence="5">
    <location>
        <begin position="346"/>
        <end position="756"/>
    </location>
</feature>
<dbReference type="EMBL" id="BQKY01000003">
    <property type="protein sequence ID" value="GJN88712.1"/>
    <property type="molecule type" value="Genomic_DNA"/>
</dbReference>
<feature type="compositionally biased region" description="Acidic residues" evidence="5">
    <location>
        <begin position="733"/>
        <end position="753"/>
    </location>
</feature>
<dbReference type="PANTHER" id="PTHR44329:SF288">
    <property type="entry name" value="MITOGEN-ACTIVATED PROTEIN KINASE KINASE KINASE 20"/>
    <property type="match status" value="1"/>
</dbReference>
<feature type="region of interest" description="Disordered" evidence="5">
    <location>
        <begin position="1"/>
        <end position="297"/>
    </location>
</feature>
<organism evidence="7 8">
    <name type="scientific">Rhodotorula paludigena</name>
    <dbReference type="NCBI Taxonomy" id="86838"/>
    <lineage>
        <taxon>Eukaryota</taxon>
        <taxon>Fungi</taxon>
        <taxon>Dikarya</taxon>
        <taxon>Basidiomycota</taxon>
        <taxon>Pucciniomycotina</taxon>
        <taxon>Microbotryomycetes</taxon>
        <taxon>Sporidiobolales</taxon>
        <taxon>Sporidiobolaceae</taxon>
        <taxon>Rhodotorula</taxon>
    </lineage>
</organism>
<feature type="compositionally biased region" description="Basic and acidic residues" evidence="5">
    <location>
        <begin position="582"/>
        <end position="596"/>
    </location>
</feature>
<dbReference type="InterPro" id="IPR008271">
    <property type="entry name" value="Ser/Thr_kinase_AS"/>
</dbReference>
<dbReference type="CDD" id="cd13999">
    <property type="entry name" value="STKc_MAP3K-like"/>
    <property type="match status" value="1"/>
</dbReference>
<feature type="compositionally biased region" description="Acidic residues" evidence="5">
    <location>
        <begin position="678"/>
        <end position="687"/>
    </location>
</feature>
<protein>
    <recommendedName>
        <fullName evidence="6">Protein kinase domain-containing protein</fullName>
    </recommendedName>
</protein>
<keyword evidence="4" id="KW-0067">ATP-binding</keyword>
<proteinExistence type="predicted"/>
<dbReference type="Gene3D" id="1.10.510.10">
    <property type="entry name" value="Transferase(Phosphotransferase) domain 1"/>
    <property type="match status" value="1"/>
</dbReference>
<dbReference type="PROSITE" id="PS50011">
    <property type="entry name" value="PROTEIN_KINASE_DOM"/>
    <property type="match status" value="1"/>
</dbReference>
<feature type="compositionally biased region" description="Basic and acidic residues" evidence="5">
    <location>
        <begin position="110"/>
        <end position="125"/>
    </location>
</feature>
<feature type="compositionally biased region" description="Polar residues" evidence="5">
    <location>
        <begin position="438"/>
        <end position="451"/>
    </location>
</feature>
<feature type="region of interest" description="Disordered" evidence="5">
    <location>
        <begin position="803"/>
        <end position="881"/>
    </location>
</feature>
<reference evidence="7 8" key="1">
    <citation type="submission" date="2021-12" db="EMBL/GenBank/DDBJ databases">
        <title>High titer production of polyol ester of fatty acids by Rhodotorula paludigena BS15 towards product separation-free biomass refinery.</title>
        <authorList>
            <person name="Mano J."/>
            <person name="Ono H."/>
            <person name="Tanaka T."/>
            <person name="Naito K."/>
            <person name="Sushida H."/>
            <person name="Ike M."/>
            <person name="Tokuyasu K."/>
            <person name="Kitaoka M."/>
        </authorList>
    </citation>
    <scope>NUCLEOTIDE SEQUENCE [LARGE SCALE GENOMIC DNA]</scope>
    <source>
        <strain evidence="7 8">BS15</strain>
    </source>
</reference>
<feature type="compositionally biased region" description="Acidic residues" evidence="5">
    <location>
        <begin position="597"/>
        <end position="608"/>
    </location>
</feature>
<feature type="domain" description="Protein kinase" evidence="6">
    <location>
        <begin position="901"/>
        <end position="1164"/>
    </location>
</feature>
<dbReference type="InterPro" id="IPR000719">
    <property type="entry name" value="Prot_kinase_dom"/>
</dbReference>